<feature type="compositionally biased region" description="Polar residues" evidence="2">
    <location>
        <begin position="8"/>
        <end position="24"/>
    </location>
</feature>
<feature type="region of interest" description="Disordered" evidence="2">
    <location>
        <begin position="530"/>
        <end position="718"/>
    </location>
</feature>
<feature type="compositionally biased region" description="Gly residues" evidence="2">
    <location>
        <begin position="694"/>
        <end position="718"/>
    </location>
</feature>
<dbReference type="Proteomes" id="UP000585474">
    <property type="component" value="Unassembled WGS sequence"/>
</dbReference>
<sequence>MLGRVKATPNQNSSWGSAATNSDQVGGWGKSKIPSGGEAGTSKDAGDTWSSATAGNTVNSWEKQKMVEVRKLLGVVQLEAQFNQKLKQVTGRKLQMWMEVKLKAGGKRRMQPVGENPWMALARELKTILGAKQRRSGKQSSWSDQAGGSSWSKQMDVDTEDASKKSTRQNDNWGKPSGGSGGFGDWKKDEANEGRERVAREVGMLASSVGKRDTWQGNALRVAGVVGMLASSVGKTGHMARECPQGAGSGGGSGNACFKCLLQVWGNRAHVKGMPSWCRRWWWWWNACFKCGNACFKWGKRVIWPGNALRVVAVEVGGMVVEVGMHASSVAKWDICPANAVREVVVGGMAANVVMEFQKIHGEKVQKIHGEEMVLVEARQLGVLWLNPRIKLADGVVQVGILANQRLKRGWKKETSGGWGTAGGKLAQSNAEAKTPTSGGWGSAGVNSAQSDTEAKKGTSGGWGSAGGKSATTGGWGSAGGNSAQSDAEAKKATSGGWGSAGGNSAQSDAEAKKLTSGGWGQLYTEAKKATSGGWGSAGGTSTQSDAGATGWKKSTSMDAGQTESWGTTKKNGAIGWGKSGNPQETSTGKGTEEPSWGKAAEKWNSKGDSSGSKAVWRSSTSAPESQTGGWGNNAEESAWKKQDGGSSWNTQGGGSSWSNQGPGGRSSWSKQMDVDTEDDFKTRTGQNESWGKPSGGSGGFGGRGSGGGRGRGGSQGGGNACFKCGETGHMARECPQGGGGGGGGMAVGVGMLASSVGKQGIWRGNAPRVAVVGGMAAVVAEMLASSVVKVGIWRGSALRGGGGGGGGGGGRSGGGGSGCYKCGEEGHFARECPNSSR</sequence>
<proteinExistence type="predicted"/>
<keyword evidence="5" id="KW-1185">Reference proteome</keyword>
<feature type="compositionally biased region" description="Basic and acidic residues" evidence="2">
    <location>
        <begin position="185"/>
        <end position="195"/>
    </location>
</feature>
<keyword evidence="1" id="KW-0479">Metal-binding</keyword>
<dbReference type="PANTHER" id="PTHR23002">
    <property type="entry name" value="ZINC FINGER CCHC DOMAIN CONTAINING PROTEIN"/>
    <property type="match status" value="1"/>
</dbReference>
<dbReference type="GO" id="GO:0008270">
    <property type="term" value="F:zinc ion binding"/>
    <property type="evidence" value="ECO:0007669"/>
    <property type="project" value="UniProtKB-KW"/>
</dbReference>
<dbReference type="AlphaFoldDB" id="A0A7J0GV18"/>
<feature type="compositionally biased region" description="Polar residues" evidence="2">
    <location>
        <begin position="645"/>
        <end position="671"/>
    </location>
</feature>
<dbReference type="SUPFAM" id="SSF57756">
    <property type="entry name" value="Retrovirus zinc finger-like domains"/>
    <property type="match status" value="2"/>
</dbReference>
<dbReference type="InterPro" id="IPR051714">
    <property type="entry name" value="Znf_CCHC_NABP"/>
</dbReference>
<feature type="compositionally biased region" description="Polar residues" evidence="2">
    <location>
        <begin position="138"/>
        <end position="153"/>
    </location>
</feature>
<dbReference type="EMBL" id="BJWL01000024">
    <property type="protein sequence ID" value="GFZ14690.1"/>
    <property type="molecule type" value="Genomic_DNA"/>
</dbReference>
<name>A0A7J0GV18_9ERIC</name>
<dbReference type="InterPro" id="IPR001878">
    <property type="entry name" value="Znf_CCHC"/>
</dbReference>
<feature type="region of interest" description="Disordered" evidence="2">
    <location>
        <begin position="131"/>
        <end position="195"/>
    </location>
</feature>
<feature type="compositionally biased region" description="Polar residues" evidence="2">
    <location>
        <begin position="427"/>
        <end position="438"/>
    </location>
</feature>
<dbReference type="Gene3D" id="4.10.60.10">
    <property type="entry name" value="Zinc finger, CCHC-type"/>
    <property type="match status" value="2"/>
</dbReference>
<feature type="compositionally biased region" description="Polar residues" evidence="2">
    <location>
        <begin position="607"/>
        <end position="628"/>
    </location>
</feature>
<evidence type="ECO:0000259" key="3">
    <source>
        <dbReference type="PROSITE" id="PS50158"/>
    </source>
</evidence>
<organism evidence="4 5">
    <name type="scientific">Actinidia rufa</name>
    <dbReference type="NCBI Taxonomy" id="165716"/>
    <lineage>
        <taxon>Eukaryota</taxon>
        <taxon>Viridiplantae</taxon>
        <taxon>Streptophyta</taxon>
        <taxon>Embryophyta</taxon>
        <taxon>Tracheophyta</taxon>
        <taxon>Spermatophyta</taxon>
        <taxon>Magnoliopsida</taxon>
        <taxon>eudicotyledons</taxon>
        <taxon>Gunneridae</taxon>
        <taxon>Pentapetalae</taxon>
        <taxon>asterids</taxon>
        <taxon>Ericales</taxon>
        <taxon>Actinidiaceae</taxon>
        <taxon>Actinidia</taxon>
    </lineage>
</organism>
<dbReference type="GO" id="GO:0003676">
    <property type="term" value="F:nucleic acid binding"/>
    <property type="evidence" value="ECO:0007669"/>
    <property type="project" value="InterPro"/>
</dbReference>
<evidence type="ECO:0000313" key="5">
    <source>
        <dbReference type="Proteomes" id="UP000585474"/>
    </source>
</evidence>
<feature type="compositionally biased region" description="Polar residues" evidence="2">
    <location>
        <begin position="581"/>
        <end position="590"/>
    </location>
</feature>
<keyword evidence="1" id="KW-0863">Zinc-finger</keyword>
<evidence type="ECO:0000256" key="2">
    <source>
        <dbReference type="SAM" id="MobiDB-lite"/>
    </source>
</evidence>
<protein>
    <submittedName>
        <fullName evidence="4">Glycine-rich protein 2B</fullName>
    </submittedName>
</protein>
<accession>A0A7J0GV18</accession>
<dbReference type="InterPro" id="IPR036875">
    <property type="entry name" value="Znf_CCHC_sf"/>
</dbReference>
<reference evidence="4 5" key="1">
    <citation type="submission" date="2019-07" db="EMBL/GenBank/DDBJ databases">
        <title>De Novo Assembly of kiwifruit Actinidia rufa.</title>
        <authorList>
            <person name="Sugita-Konishi S."/>
            <person name="Sato K."/>
            <person name="Mori E."/>
            <person name="Abe Y."/>
            <person name="Kisaki G."/>
            <person name="Hamano K."/>
            <person name="Suezawa K."/>
            <person name="Otani M."/>
            <person name="Fukuda T."/>
            <person name="Manabe T."/>
            <person name="Gomi K."/>
            <person name="Tabuchi M."/>
            <person name="Akimitsu K."/>
            <person name="Kataoka I."/>
        </authorList>
    </citation>
    <scope>NUCLEOTIDE SEQUENCE [LARGE SCALE GENOMIC DNA]</scope>
    <source>
        <strain evidence="5">cv. Fuchu</strain>
    </source>
</reference>
<keyword evidence="1" id="KW-0862">Zinc</keyword>
<dbReference type="PROSITE" id="PS50158">
    <property type="entry name" value="ZF_CCHC"/>
    <property type="match status" value="2"/>
</dbReference>
<dbReference type="SMART" id="SM00343">
    <property type="entry name" value="ZnF_C2HC"/>
    <property type="match status" value="3"/>
</dbReference>
<feature type="region of interest" description="Disordered" evidence="2">
    <location>
        <begin position="1"/>
        <end position="56"/>
    </location>
</feature>
<feature type="domain" description="CCHC-type" evidence="3">
    <location>
        <begin position="722"/>
        <end position="737"/>
    </location>
</feature>
<feature type="compositionally biased region" description="Polar residues" evidence="2">
    <location>
        <begin position="553"/>
        <end position="571"/>
    </location>
</feature>
<feature type="domain" description="CCHC-type" evidence="3">
    <location>
        <begin position="820"/>
        <end position="835"/>
    </location>
</feature>
<gene>
    <name evidence="4" type="ORF">Acr_24g0008800</name>
</gene>
<dbReference type="Pfam" id="PF00098">
    <property type="entry name" value="zf-CCHC"/>
    <property type="match status" value="2"/>
</dbReference>
<feature type="region of interest" description="Disordered" evidence="2">
    <location>
        <begin position="412"/>
        <end position="514"/>
    </location>
</feature>
<evidence type="ECO:0000256" key="1">
    <source>
        <dbReference type="PROSITE-ProRule" id="PRU00047"/>
    </source>
</evidence>
<comment type="caution">
    <text evidence="4">The sequence shown here is derived from an EMBL/GenBank/DDBJ whole genome shotgun (WGS) entry which is preliminary data.</text>
</comment>
<evidence type="ECO:0000313" key="4">
    <source>
        <dbReference type="EMBL" id="GFZ14690.1"/>
    </source>
</evidence>